<dbReference type="Gene3D" id="1.20.120.160">
    <property type="entry name" value="HPT domain"/>
    <property type="match status" value="1"/>
</dbReference>
<dbReference type="SMART" id="SM00260">
    <property type="entry name" value="CheW"/>
    <property type="match status" value="1"/>
</dbReference>
<evidence type="ECO:0000256" key="2">
    <source>
        <dbReference type="ARBA" id="ARBA00012438"/>
    </source>
</evidence>
<keyword evidence="5" id="KW-0418">Kinase</keyword>
<feature type="domain" description="HPt" evidence="9">
    <location>
        <begin position="1"/>
        <end position="104"/>
    </location>
</feature>
<dbReference type="RefSeq" id="WP_286353154.1">
    <property type="nucleotide sequence ID" value="NZ_AP027079.1"/>
</dbReference>
<evidence type="ECO:0000256" key="7">
    <source>
        <dbReference type="SAM" id="MobiDB-lite"/>
    </source>
</evidence>
<dbReference type="InterPro" id="IPR036890">
    <property type="entry name" value="HATPase_C_sf"/>
</dbReference>
<dbReference type="CDD" id="cd00088">
    <property type="entry name" value="HPT"/>
    <property type="match status" value="1"/>
</dbReference>
<name>A0ABN6UZ13_9BACT</name>
<feature type="compositionally biased region" description="Pro residues" evidence="7">
    <location>
        <begin position="262"/>
        <end position="278"/>
    </location>
</feature>
<dbReference type="PRINTS" id="PR00344">
    <property type="entry name" value="BCTRLSENSOR"/>
</dbReference>
<evidence type="ECO:0000313" key="10">
    <source>
        <dbReference type="EMBL" id="BDU69428.1"/>
    </source>
</evidence>
<dbReference type="InterPro" id="IPR003594">
    <property type="entry name" value="HATPase_dom"/>
</dbReference>
<evidence type="ECO:0000259" key="8">
    <source>
        <dbReference type="PROSITE" id="PS50109"/>
    </source>
</evidence>
<dbReference type="Pfam" id="PF01627">
    <property type="entry name" value="Hpt"/>
    <property type="match status" value="1"/>
</dbReference>
<evidence type="ECO:0000313" key="11">
    <source>
        <dbReference type="Proteomes" id="UP001242010"/>
    </source>
</evidence>
<dbReference type="InterPro" id="IPR036641">
    <property type="entry name" value="HPT_dom_sf"/>
</dbReference>
<keyword evidence="11" id="KW-1185">Reference proteome</keyword>
<dbReference type="EC" id="2.7.13.3" evidence="2"/>
<gene>
    <name evidence="10" type="ORF">GETHOR_15290</name>
</gene>
<evidence type="ECO:0000256" key="3">
    <source>
        <dbReference type="ARBA" id="ARBA00022553"/>
    </source>
</evidence>
<dbReference type="Proteomes" id="UP001242010">
    <property type="component" value="Chromosome"/>
</dbReference>
<evidence type="ECO:0000256" key="5">
    <source>
        <dbReference type="ARBA" id="ARBA00022777"/>
    </source>
</evidence>
<comment type="catalytic activity">
    <reaction evidence="1">
        <text>ATP + protein L-histidine = ADP + protein N-phospho-L-histidine.</text>
        <dbReference type="EC" id="2.7.13.3"/>
    </reaction>
</comment>
<dbReference type="SUPFAM" id="SSF47226">
    <property type="entry name" value="Histidine-containing phosphotransfer domain, HPT domain"/>
    <property type="match status" value="1"/>
</dbReference>
<dbReference type="PANTHER" id="PTHR43395">
    <property type="entry name" value="SENSOR HISTIDINE KINASE CHEA"/>
    <property type="match status" value="1"/>
</dbReference>
<dbReference type="Gene3D" id="3.30.565.10">
    <property type="entry name" value="Histidine kinase-like ATPase, C-terminal domain"/>
    <property type="match status" value="1"/>
</dbReference>
<dbReference type="Pfam" id="PF01584">
    <property type="entry name" value="CheW"/>
    <property type="match status" value="1"/>
</dbReference>
<protein>
    <recommendedName>
        <fullName evidence="2">histidine kinase</fullName>
        <ecNumber evidence="2">2.7.13.3</ecNumber>
    </recommendedName>
</protein>
<dbReference type="SUPFAM" id="SSF50341">
    <property type="entry name" value="CheW-like"/>
    <property type="match status" value="1"/>
</dbReference>
<feature type="domain" description="Histidine kinase" evidence="8">
    <location>
        <begin position="287"/>
        <end position="533"/>
    </location>
</feature>
<dbReference type="PROSITE" id="PS50109">
    <property type="entry name" value="HIS_KIN"/>
    <property type="match status" value="1"/>
</dbReference>
<keyword evidence="3 6" id="KW-0597">Phosphoprotein</keyword>
<evidence type="ECO:0000256" key="4">
    <source>
        <dbReference type="ARBA" id="ARBA00022679"/>
    </source>
</evidence>
<dbReference type="InterPro" id="IPR004358">
    <property type="entry name" value="Sig_transdc_His_kin-like_C"/>
</dbReference>
<accession>A0ABN6UZ13</accession>
<dbReference type="InterPro" id="IPR051315">
    <property type="entry name" value="Bact_Chemotaxis_CheA"/>
</dbReference>
<feature type="compositionally biased region" description="Low complexity" evidence="7">
    <location>
        <begin position="250"/>
        <end position="261"/>
    </location>
</feature>
<organism evidence="10 11">
    <name type="scientific">Geothrix oryzae</name>
    <dbReference type="NCBI Taxonomy" id="2927975"/>
    <lineage>
        <taxon>Bacteria</taxon>
        <taxon>Pseudomonadati</taxon>
        <taxon>Acidobacteriota</taxon>
        <taxon>Holophagae</taxon>
        <taxon>Holophagales</taxon>
        <taxon>Holophagaceae</taxon>
        <taxon>Geothrix</taxon>
    </lineage>
</organism>
<dbReference type="SUPFAM" id="SSF55874">
    <property type="entry name" value="ATPase domain of HSP90 chaperone/DNA topoisomerase II/histidine kinase"/>
    <property type="match status" value="1"/>
</dbReference>
<dbReference type="PANTHER" id="PTHR43395:SF8">
    <property type="entry name" value="HISTIDINE KINASE"/>
    <property type="match status" value="1"/>
</dbReference>
<dbReference type="InterPro" id="IPR036061">
    <property type="entry name" value="CheW-like_dom_sf"/>
</dbReference>
<dbReference type="Pfam" id="PF02518">
    <property type="entry name" value="HATPase_c"/>
    <property type="match status" value="1"/>
</dbReference>
<dbReference type="InterPro" id="IPR008207">
    <property type="entry name" value="Sig_transdc_His_kin_Hpt_dom"/>
</dbReference>
<feature type="modified residue" description="Phosphohistidine" evidence="6">
    <location>
        <position position="47"/>
    </location>
</feature>
<dbReference type="EMBL" id="AP027079">
    <property type="protein sequence ID" value="BDU69428.1"/>
    <property type="molecule type" value="Genomic_DNA"/>
</dbReference>
<dbReference type="SMART" id="SM00387">
    <property type="entry name" value="HATPase_c"/>
    <property type="match status" value="1"/>
</dbReference>
<dbReference type="SMART" id="SM00073">
    <property type="entry name" value="HPT"/>
    <property type="match status" value="1"/>
</dbReference>
<evidence type="ECO:0000259" key="9">
    <source>
        <dbReference type="PROSITE" id="PS50894"/>
    </source>
</evidence>
<dbReference type="PROSITE" id="PS50894">
    <property type="entry name" value="HPT"/>
    <property type="match status" value="1"/>
</dbReference>
<reference evidence="11" key="1">
    <citation type="journal article" date="2023" name="Int. J. Syst. Evol. Microbiol.">
        <title>Mesoterricola silvestris gen. nov., sp. nov., Mesoterricola sediminis sp. nov., Geothrix oryzae sp. nov., Geothrix edaphica sp. nov., Geothrix rubra sp. nov., and Geothrix limicola sp. nov., six novel members of Acidobacteriota isolated from soils.</title>
        <authorList>
            <person name="Itoh H."/>
            <person name="Sugisawa Y."/>
            <person name="Mise K."/>
            <person name="Xu Z."/>
            <person name="Kuniyasu M."/>
            <person name="Ushijima N."/>
            <person name="Kawano K."/>
            <person name="Kobayashi E."/>
            <person name="Shiratori Y."/>
            <person name="Masuda Y."/>
            <person name="Senoo K."/>
        </authorList>
    </citation>
    <scope>NUCLEOTIDE SEQUENCE [LARGE SCALE GENOMIC DNA]</scope>
    <source>
        <strain evidence="11">Red222</strain>
    </source>
</reference>
<keyword evidence="4" id="KW-0808">Transferase</keyword>
<proteinExistence type="predicted"/>
<sequence length="676" mass="73238">MDPSFDDVWAEWEDLFAQARKTLGTLKTPQPPHVVQTSVNALFRTTHTLKGMAGMLGFPSFSRAAHRMEDIFDLMRKGRLRSTDSLIETLESGIQALESGLAGLRRGRPEPEDYLRGLRRQLGELEALARPSEGGTQDLTSLLDLPPEVLKGLSDYERTRVTAVLLAGTPIHSLAVCLDFATFDERLRALSEAAAASGELISTLPWEVPEGREGLAFLLLVAAPSVEDQALGIPAEEFIGTRRLADPERVPASVRAAAAAPAPEPPPVESGPEPMPSAPPIPDMEVLRLPAQRVEALEARLMEVAQLRDSVSQIMRQGSGADRERPLGIMGEMEAGLLEVQKSLLQMRMVKVESLFSRIEPMVKTLSRDTGKPVRLAFYGGDLELERNLLGRLTEPFLHLIRNSLDHGLETPSERAAQGKSESGSLRISASQRGRNLRFDLRDDGRGFDLARIEARGIAMGLLKEGQVHTPERLHRLTLEPGFSTQEQASEISGRGVGMDVVRAEIEGLGGEIQISSEPRRGSLVRLTLPLSRAVISCLKVRSGGQTFGIPLGSVVRVQASPVPLHGGDRVEVLGMKLPMESLQACLAQPEPSTGQRLVVVLRQQGASSANGVEIALGVDEVAGRTELLLRSLPELAHAQGIMGGSLQGEGILWVLDPEAVMGLAMDSLMRRVARV</sequence>
<feature type="region of interest" description="Disordered" evidence="7">
    <location>
        <begin position="250"/>
        <end position="278"/>
    </location>
</feature>
<evidence type="ECO:0000256" key="6">
    <source>
        <dbReference type="PROSITE-ProRule" id="PRU00110"/>
    </source>
</evidence>
<dbReference type="InterPro" id="IPR002545">
    <property type="entry name" value="CheW-lke_dom"/>
</dbReference>
<dbReference type="InterPro" id="IPR005467">
    <property type="entry name" value="His_kinase_dom"/>
</dbReference>
<evidence type="ECO:0000256" key="1">
    <source>
        <dbReference type="ARBA" id="ARBA00000085"/>
    </source>
</evidence>